<dbReference type="EMBL" id="JAPDRP010000005">
    <property type="protein sequence ID" value="KAJ9647257.1"/>
    <property type="molecule type" value="Genomic_DNA"/>
</dbReference>
<gene>
    <name evidence="1" type="ORF">H2199_002244</name>
</gene>
<name>A0ACC2ZIA1_9PEZI</name>
<accession>A0ACC2ZIA1</accession>
<evidence type="ECO:0000313" key="2">
    <source>
        <dbReference type="Proteomes" id="UP001172680"/>
    </source>
</evidence>
<sequence length="288" mass="32246">MSGVSAAPSLLPVPHGIYKFYGNLPSGWRHCGNASDGVANLIAILKELAFGWRQGRTQPTAYRLDKAVMLFTGYEATTELSEASAKCVKGICFYFDILRELSYDTESLGHIRVVPGRIEHNGRSSRLVQDMYDMRDPSAELSERFNDTLEGAYTFDSPDSVSMLVKHTLTCLEICCKLTDGFNKPVYVLPSYFEDSVSQSRAPVRCEGTNCSTVVEGFVEPKHNEWITVQGRQLMFVQGHEITCAAFLAEFVPRATSKLIFRRAECIQCCLRTSFQFSPEVRMLIICS</sequence>
<dbReference type="Proteomes" id="UP001172680">
    <property type="component" value="Unassembled WGS sequence"/>
</dbReference>
<proteinExistence type="predicted"/>
<organism evidence="1 2">
    <name type="scientific">Coniosporium tulheliwenetii</name>
    <dbReference type="NCBI Taxonomy" id="3383036"/>
    <lineage>
        <taxon>Eukaryota</taxon>
        <taxon>Fungi</taxon>
        <taxon>Dikarya</taxon>
        <taxon>Ascomycota</taxon>
        <taxon>Pezizomycotina</taxon>
        <taxon>Dothideomycetes</taxon>
        <taxon>Dothideomycetes incertae sedis</taxon>
        <taxon>Coniosporium</taxon>
    </lineage>
</organism>
<reference evidence="1" key="1">
    <citation type="submission" date="2022-10" db="EMBL/GenBank/DDBJ databases">
        <title>Culturing micro-colonial fungi from biological soil crusts in the Mojave desert and describing Neophaeococcomyces mojavensis, and introducing the new genera and species Taxawa tesnikishii.</title>
        <authorList>
            <person name="Kurbessoian T."/>
            <person name="Stajich J.E."/>
        </authorList>
    </citation>
    <scope>NUCLEOTIDE SEQUENCE</scope>
    <source>
        <strain evidence="1">JES_115</strain>
    </source>
</reference>
<evidence type="ECO:0000313" key="1">
    <source>
        <dbReference type="EMBL" id="KAJ9647257.1"/>
    </source>
</evidence>
<keyword evidence="2" id="KW-1185">Reference proteome</keyword>
<comment type="caution">
    <text evidence="1">The sequence shown here is derived from an EMBL/GenBank/DDBJ whole genome shotgun (WGS) entry which is preliminary data.</text>
</comment>
<protein>
    <submittedName>
        <fullName evidence="1">Uncharacterized protein</fullName>
    </submittedName>
</protein>